<evidence type="ECO:0000256" key="10">
    <source>
        <dbReference type="ARBA" id="ARBA00042775"/>
    </source>
</evidence>
<gene>
    <name evidence="13" type="ORF">ACFOPX_02190</name>
</gene>
<keyword evidence="14" id="KW-1185">Reference proteome</keyword>
<keyword evidence="5 11" id="KW-1133">Transmembrane helix</keyword>
<dbReference type="RefSeq" id="WP_104751994.1">
    <property type="nucleotide sequence ID" value="NZ_FZMF01000013.1"/>
</dbReference>
<dbReference type="GO" id="GO:0003755">
    <property type="term" value="F:peptidyl-prolyl cis-trans isomerase activity"/>
    <property type="evidence" value="ECO:0007669"/>
    <property type="project" value="UniProtKB-EC"/>
</dbReference>
<evidence type="ECO:0000256" key="8">
    <source>
        <dbReference type="ARBA" id="ARBA00038408"/>
    </source>
</evidence>
<evidence type="ECO:0000256" key="3">
    <source>
        <dbReference type="ARBA" id="ARBA00022519"/>
    </source>
</evidence>
<keyword evidence="4 11" id="KW-0812">Transmembrane</keyword>
<evidence type="ECO:0000313" key="13">
    <source>
        <dbReference type="EMBL" id="MFC3847347.1"/>
    </source>
</evidence>
<keyword evidence="7" id="KW-0143">Chaperone</keyword>
<proteinExistence type="inferred from homology"/>
<name>A0ABV7ZFM0_9HELI</name>
<keyword evidence="3" id="KW-0997">Cell inner membrane</keyword>
<evidence type="ECO:0000256" key="2">
    <source>
        <dbReference type="ARBA" id="ARBA00022475"/>
    </source>
</evidence>
<evidence type="ECO:0000256" key="5">
    <source>
        <dbReference type="ARBA" id="ARBA00022989"/>
    </source>
</evidence>
<evidence type="ECO:0000313" key="14">
    <source>
        <dbReference type="Proteomes" id="UP001595783"/>
    </source>
</evidence>
<accession>A0ABV7ZFM0</accession>
<comment type="similarity">
    <text evidence="8">Belongs to the PpiD chaperone family.</text>
</comment>
<dbReference type="SUPFAM" id="SSF109998">
    <property type="entry name" value="Triger factor/SurA peptide-binding domain-like"/>
    <property type="match status" value="1"/>
</dbReference>
<dbReference type="PANTHER" id="PTHR47529:SF1">
    <property type="entry name" value="PERIPLASMIC CHAPERONE PPID"/>
    <property type="match status" value="1"/>
</dbReference>
<evidence type="ECO:0000256" key="4">
    <source>
        <dbReference type="ARBA" id="ARBA00022692"/>
    </source>
</evidence>
<dbReference type="Proteomes" id="UP001595783">
    <property type="component" value="Unassembled WGS sequence"/>
</dbReference>
<organism evidence="13 14">
    <name type="scientific">Helicobacter baculiformis</name>
    <dbReference type="NCBI Taxonomy" id="427351"/>
    <lineage>
        <taxon>Bacteria</taxon>
        <taxon>Pseudomonadati</taxon>
        <taxon>Campylobacterota</taxon>
        <taxon>Epsilonproteobacteria</taxon>
        <taxon>Campylobacterales</taxon>
        <taxon>Helicobacteraceae</taxon>
        <taxon>Helicobacter</taxon>
    </lineage>
</organism>
<keyword evidence="13" id="KW-0413">Isomerase</keyword>
<dbReference type="Gene3D" id="3.10.50.40">
    <property type="match status" value="1"/>
</dbReference>
<sequence length="486" mass="55486">MITWMQKHKKYLVVTIWISTIAFIAAGMIGWGQYSFSLGGGSVAKVGQVLITQEELEMEYKRLVDAYSESIPNFKELDAKQIQAMGLEKTALNLLINQAYLKNLALDLGMGVSDAEVVAEIQKSKMFQKDGRFDEVLYKQLLQQNHYRPSVFEENIKNALLLQKISALFPKATTPLEQNAFAYPLQLQDRAFIKILYAKDAPIKIEESALKTYYDQHKSAYKLPPSYTLAVLKIEPSTGTPDLEALYKHYQTHKSSYMGADGKLEDFEHAKSKVAHDYLQAQAKERALEQYLALKKGKLIPKEQIFSDLPYSEEINAQVAKMRPGEVLKPLAYQEGYLVLKLVKKSSDMLKSFAQARDAVLDALTREKQRVWLQEEAHKELKDFKGSDIGAISPEFQGSIQELDPKQAKELITYIFKRPDAKGFLVLEDKAVLYQIYKQDFQHTLQNKPYLEEMASDFKAQDFDQALVSMLKSKYPIVIYAKNLQE</sequence>
<evidence type="ECO:0000256" key="6">
    <source>
        <dbReference type="ARBA" id="ARBA00023136"/>
    </source>
</evidence>
<evidence type="ECO:0000256" key="7">
    <source>
        <dbReference type="ARBA" id="ARBA00023186"/>
    </source>
</evidence>
<dbReference type="Pfam" id="PF13145">
    <property type="entry name" value="Rotamase_2"/>
    <property type="match status" value="1"/>
</dbReference>
<dbReference type="InterPro" id="IPR000297">
    <property type="entry name" value="PPIase_PpiC"/>
</dbReference>
<comment type="caution">
    <text evidence="13">The sequence shown here is derived from an EMBL/GenBank/DDBJ whole genome shotgun (WGS) entry which is preliminary data.</text>
</comment>
<dbReference type="PANTHER" id="PTHR47529">
    <property type="entry name" value="PEPTIDYL-PROLYL CIS-TRANS ISOMERASE D"/>
    <property type="match status" value="1"/>
</dbReference>
<keyword evidence="6 11" id="KW-0472">Membrane</keyword>
<protein>
    <recommendedName>
        <fullName evidence="9">Periplasmic chaperone PpiD</fullName>
    </recommendedName>
    <alternativeName>
        <fullName evidence="10">Periplasmic folding chaperone</fullName>
    </alternativeName>
</protein>
<reference evidence="14" key="1">
    <citation type="journal article" date="2019" name="Int. J. Syst. Evol. Microbiol.">
        <title>The Global Catalogue of Microorganisms (GCM) 10K type strain sequencing project: providing services to taxonomists for standard genome sequencing and annotation.</title>
        <authorList>
            <consortium name="The Broad Institute Genomics Platform"/>
            <consortium name="The Broad Institute Genome Sequencing Center for Infectious Disease"/>
            <person name="Wu L."/>
            <person name="Ma J."/>
        </authorList>
    </citation>
    <scope>NUCLEOTIDE SEQUENCE [LARGE SCALE GENOMIC DNA]</scope>
    <source>
        <strain evidence="14">CCUG 53816</strain>
    </source>
</reference>
<dbReference type="InterPro" id="IPR027304">
    <property type="entry name" value="Trigger_fact/SurA_dom_sf"/>
</dbReference>
<dbReference type="Pfam" id="PF13624">
    <property type="entry name" value="SurA_N_3"/>
    <property type="match status" value="1"/>
</dbReference>
<dbReference type="InterPro" id="IPR046357">
    <property type="entry name" value="PPIase_dom_sf"/>
</dbReference>
<dbReference type="Gene3D" id="1.10.4030.10">
    <property type="entry name" value="Porin chaperone SurA, peptide-binding domain"/>
    <property type="match status" value="2"/>
</dbReference>
<comment type="subcellular location">
    <subcellularLocation>
        <location evidence="1">Cell inner membrane</location>
        <topology evidence="1">Single-pass type II membrane protein</topology>
        <orientation evidence="1">Periplasmic side</orientation>
    </subcellularLocation>
</comment>
<evidence type="ECO:0000256" key="1">
    <source>
        <dbReference type="ARBA" id="ARBA00004382"/>
    </source>
</evidence>
<evidence type="ECO:0000256" key="9">
    <source>
        <dbReference type="ARBA" id="ARBA00040743"/>
    </source>
</evidence>
<feature type="transmembrane region" description="Helical" evidence="11">
    <location>
        <begin position="12"/>
        <end position="32"/>
    </location>
</feature>
<evidence type="ECO:0000256" key="11">
    <source>
        <dbReference type="SAM" id="Phobius"/>
    </source>
</evidence>
<dbReference type="EMBL" id="JBHRZO010000009">
    <property type="protein sequence ID" value="MFC3847347.1"/>
    <property type="molecule type" value="Genomic_DNA"/>
</dbReference>
<evidence type="ECO:0000259" key="12">
    <source>
        <dbReference type="Pfam" id="PF13145"/>
    </source>
</evidence>
<dbReference type="InterPro" id="IPR052029">
    <property type="entry name" value="PpiD_chaperone"/>
</dbReference>
<feature type="domain" description="PpiC" evidence="12">
    <location>
        <begin position="242"/>
        <end position="358"/>
    </location>
</feature>
<keyword evidence="2" id="KW-1003">Cell membrane</keyword>